<sequence>MPRKPTRHTPADHSHQCLQYLRRCGGSARLCNISFSLGVIKTLVNRRLVKVSNTSAGFYVELNET</sequence>
<dbReference type="EMBL" id="VJXY01000176">
    <property type="protein sequence ID" value="MBD6621313.1"/>
    <property type="molecule type" value="Genomic_DNA"/>
</dbReference>
<protein>
    <submittedName>
        <fullName evidence="1">Uncharacterized protein</fullName>
    </submittedName>
</protein>
<evidence type="ECO:0000313" key="1">
    <source>
        <dbReference type="EMBL" id="MBD6621313.1"/>
    </source>
</evidence>
<comment type="caution">
    <text evidence="1">The sequence shown here is derived from an EMBL/GenBank/DDBJ whole genome shotgun (WGS) entry which is preliminary data.</text>
</comment>
<proteinExistence type="predicted"/>
<dbReference type="Proteomes" id="UP001165986">
    <property type="component" value="Unassembled WGS sequence"/>
</dbReference>
<dbReference type="RefSeq" id="WP_191762637.1">
    <property type="nucleotide sequence ID" value="NZ_VJXY01000176.1"/>
</dbReference>
<reference evidence="1" key="1">
    <citation type="submission" date="2019-07" db="EMBL/GenBank/DDBJ databases">
        <title>Toxilogical consequences of a new and cryptic species of cyanobacteria (Komarekiella delphini-convector) recovered from the epidermis of a bottlenose dolphin and 1500 ft. in the air.</title>
        <authorList>
            <person name="Brown A.O."/>
            <person name="Dvorak P."/>
            <person name="Villanueva C.D."/>
            <person name="Foss A.J."/>
            <person name="Garvey A.D."/>
            <person name="Gibson Q.A."/>
            <person name="Johansen J.R."/>
            <person name="Casamatta D.A."/>
        </authorList>
    </citation>
    <scope>NUCLEOTIDE SEQUENCE</scope>
    <source>
        <strain evidence="1">SJRDD-AB1</strain>
    </source>
</reference>
<organism evidence="1 2">
    <name type="scientific">Komarekiella delphini-convector SJRDD-AB1</name>
    <dbReference type="NCBI Taxonomy" id="2593771"/>
    <lineage>
        <taxon>Bacteria</taxon>
        <taxon>Bacillati</taxon>
        <taxon>Cyanobacteriota</taxon>
        <taxon>Cyanophyceae</taxon>
        <taxon>Nostocales</taxon>
        <taxon>Nostocaceae</taxon>
        <taxon>Komarekiella</taxon>
        <taxon>Komarekiella delphini-convector</taxon>
    </lineage>
</organism>
<name>A0AA40VVX6_9NOST</name>
<accession>A0AA40VVX6</accession>
<keyword evidence="2" id="KW-1185">Reference proteome</keyword>
<evidence type="ECO:0000313" key="2">
    <source>
        <dbReference type="Proteomes" id="UP001165986"/>
    </source>
</evidence>
<dbReference type="AlphaFoldDB" id="A0AA40VVX6"/>
<gene>
    <name evidence="1" type="ORF">FNW02_37935</name>
</gene>